<proteinExistence type="predicted"/>
<dbReference type="Proteomes" id="UP000614741">
    <property type="component" value="Unassembled WGS sequence"/>
</dbReference>
<dbReference type="RefSeq" id="WP_203674603.1">
    <property type="nucleotide sequence ID" value="NZ_BONP01000014.1"/>
</dbReference>
<sequence length="234" mass="24883">MTGRRPDAAGRAALALYRDAPWRERAHVHVRWWSAPFRRLEPLLPATGAVLEIGCGHGLFSAYAAVAGPGRRVVGVDIDADKIAAGAGAAARVPHLDLTVAPDGAVPAGPWDAVVVVDVLYLLPAEAQRRLLTAAAAQVAPGGRLVVKEMGASPAWKVRWNRWQETLSVRVLRITEGSTTFTFVPPDVMAGWLREEGLAVTATRLDAGRVHPHHVLVGERAAGWGQPTSATATT</sequence>
<evidence type="ECO:0000313" key="2">
    <source>
        <dbReference type="Proteomes" id="UP000614741"/>
    </source>
</evidence>
<name>A0ABQ4DMV2_9CELL</name>
<keyword evidence="2" id="KW-1185">Reference proteome</keyword>
<dbReference type="InterPro" id="IPR029063">
    <property type="entry name" value="SAM-dependent_MTases_sf"/>
</dbReference>
<protein>
    <recommendedName>
        <fullName evidence="3">Methyltransferase type 12</fullName>
    </recommendedName>
</protein>
<dbReference type="InterPro" id="IPR050508">
    <property type="entry name" value="Methyltransf_Superfamily"/>
</dbReference>
<dbReference type="PANTHER" id="PTHR42912:SF93">
    <property type="entry name" value="N6-ADENOSINE-METHYLTRANSFERASE TMT1A"/>
    <property type="match status" value="1"/>
</dbReference>
<evidence type="ECO:0000313" key="1">
    <source>
        <dbReference type="EMBL" id="GIG40682.1"/>
    </source>
</evidence>
<dbReference type="SUPFAM" id="SSF53335">
    <property type="entry name" value="S-adenosyl-L-methionine-dependent methyltransferases"/>
    <property type="match status" value="1"/>
</dbReference>
<evidence type="ECO:0008006" key="3">
    <source>
        <dbReference type="Google" id="ProtNLM"/>
    </source>
</evidence>
<dbReference type="Gene3D" id="3.40.50.150">
    <property type="entry name" value="Vaccinia Virus protein VP39"/>
    <property type="match status" value="1"/>
</dbReference>
<dbReference type="Pfam" id="PF13489">
    <property type="entry name" value="Methyltransf_23"/>
    <property type="match status" value="1"/>
</dbReference>
<reference evidence="1 2" key="1">
    <citation type="submission" date="2021-01" db="EMBL/GenBank/DDBJ databases">
        <title>Whole genome shotgun sequence of Cellulomonas phragmiteti NBRC 110785.</title>
        <authorList>
            <person name="Komaki H."/>
            <person name="Tamura T."/>
        </authorList>
    </citation>
    <scope>NUCLEOTIDE SEQUENCE [LARGE SCALE GENOMIC DNA]</scope>
    <source>
        <strain evidence="1 2">NBRC 110785</strain>
    </source>
</reference>
<dbReference type="EMBL" id="BONP01000014">
    <property type="protein sequence ID" value="GIG40682.1"/>
    <property type="molecule type" value="Genomic_DNA"/>
</dbReference>
<dbReference type="CDD" id="cd02440">
    <property type="entry name" value="AdoMet_MTases"/>
    <property type="match status" value="1"/>
</dbReference>
<accession>A0ABQ4DMV2</accession>
<organism evidence="1 2">
    <name type="scientific">Cellulomonas phragmiteti</name>
    <dbReference type="NCBI Taxonomy" id="478780"/>
    <lineage>
        <taxon>Bacteria</taxon>
        <taxon>Bacillati</taxon>
        <taxon>Actinomycetota</taxon>
        <taxon>Actinomycetes</taxon>
        <taxon>Micrococcales</taxon>
        <taxon>Cellulomonadaceae</taxon>
        <taxon>Cellulomonas</taxon>
    </lineage>
</organism>
<comment type="caution">
    <text evidence="1">The sequence shown here is derived from an EMBL/GenBank/DDBJ whole genome shotgun (WGS) entry which is preliminary data.</text>
</comment>
<gene>
    <name evidence="1" type="ORF">Cph01nite_24440</name>
</gene>
<dbReference type="PANTHER" id="PTHR42912">
    <property type="entry name" value="METHYLTRANSFERASE"/>
    <property type="match status" value="1"/>
</dbReference>